<dbReference type="AlphaFoldDB" id="A0A2R6AUD0"/>
<comment type="caution">
    <text evidence="2">The sequence shown here is derived from an EMBL/GenBank/DDBJ whole genome shotgun (WGS) entry which is preliminary data.</text>
</comment>
<reference evidence="2 3" key="1">
    <citation type="submission" date="2017-04" db="EMBL/GenBank/DDBJ databases">
        <title>Novel microbial lineages endemic to geothermal iron-oxide mats fill important gaps in the evolutionary history of Archaea.</title>
        <authorList>
            <person name="Jay Z.J."/>
            <person name="Beam J.P."/>
            <person name="Dlakic M."/>
            <person name="Rusch D.B."/>
            <person name="Kozubal M.A."/>
            <person name="Inskeep W.P."/>
        </authorList>
    </citation>
    <scope>NUCLEOTIDE SEQUENCE [LARGE SCALE GENOMIC DNA]</scope>
    <source>
        <strain evidence="2">OSP_D</strain>
    </source>
</reference>
<evidence type="ECO:0000313" key="2">
    <source>
        <dbReference type="EMBL" id="PSN89977.1"/>
    </source>
</evidence>
<accession>A0A2R6AUD0</accession>
<evidence type="ECO:0000313" key="3">
    <source>
        <dbReference type="Proteomes" id="UP000240322"/>
    </source>
</evidence>
<proteinExistence type="predicted"/>
<name>A0A2R6AUD0_9ARCH</name>
<sequence length="100" mass="10888">MGVEVHAEDASPFSERADPGLAAVKLFPHQPFLLTTATITYGRGSIKTKAFVNQRPRHPDVVSGESGKVSDDPARSVEEWDTDGVRIIVSCARILRSPPF</sequence>
<evidence type="ECO:0000256" key="1">
    <source>
        <dbReference type="SAM" id="MobiDB-lite"/>
    </source>
</evidence>
<feature type="region of interest" description="Disordered" evidence="1">
    <location>
        <begin position="56"/>
        <end position="76"/>
    </location>
</feature>
<dbReference type="EMBL" id="NEXE01000078">
    <property type="protein sequence ID" value="PSN89977.1"/>
    <property type="molecule type" value="Genomic_DNA"/>
</dbReference>
<protein>
    <submittedName>
        <fullName evidence="2">Uncharacterized protein</fullName>
    </submittedName>
</protein>
<organism evidence="2 3">
    <name type="scientific">Candidatus Marsarchaeota G2 archaeon OSP_D</name>
    <dbReference type="NCBI Taxonomy" id="1978157"/>
    <lineage>
        <taxon>Archaea</taxon>
        <taxon>Candidatus Marsarchaeota</taxon>
        <taxon>Candidatus Marsarchaeota group 2</taxon>
    </lineage>
</organism>
<gene>
    <name evidence="2" type="ORF">B9Q03_07750</name>
</gene>
<dbReference type="Proteomes" id="UP000240322">
    <property type="component" value="Unassembled WGS sequence"/>
</dbReference>